<evidence type="ECO:0000256" key="3">
    <source>
        <dbReference type="ARBA" id="ARBA00022960"/>
    </source>
</evidence>
<keyword evidence="9" id="KW-1185">Reference proteome</keyword>
<dbReference type="HAMAP" id="MF_00258">
    <property type="entry name" value="Glu_racemase"/>
    <property type="match status" value="1"/>
</dbReference>
<evidence type="ECO:0000256" key="5">
    <source>
        <dbReference type="ARBA" id="ARBA00023235"/>
    </source>
</evidence>
<feature type="binding site" evidence="7">
    <location>
        <begin position="9"/>
        <end position="10"/>
    </location>
    <ligand>
        <name>substrate</name>
    </ligand>
</feature>
<gene>
    <name evidence="8" type="primary">racE</name>
    <name evidence="7" type="synonym">murI</name>
    <name evidence="8" type="ORF">ACFP7A_01490</name>
</gene>
<keyword evidence="6 7" id="KW-0961">Cell wall biogenesis/degradation</keyword>
<dbReference type="InterPro" id="IPR015942">
    <property type="entry name" value="Asp/Glu/hydantoin_racemase"/>
</dbReference>
<dbReference type="RefSeq" id="WP_290443507.1">
    <property type="nucleotide sequence ID" value="NZ_JAMXWN010000007.1"/>
</dbReference>
<dbReference type="Gene3D" id="3.40.50.1860">
    <property type="match status" value="2"/>
</dbReference>
<accession>A0ABW1WCP2</accession>
<organism evidence="8 9">
    <name type="scientific">Sporolactobacillus kofuensis</name>
    <dbReference type="NCBI Taxonomy" id="269672"/>
    <lineage>
        <taxon>Bacteria</taxon>
        <taxon>Bacillati</taxon>
        <taxon>Bacillota</taxon>
        <taxon>Bacilli</taxon>
        <taxon>Bacillales</taxon>
        <taxon>Sporolactobacillaceae</taxon>
        <taxon>Sporolactobacillus</taxon>
    </lineage>
</organism>
<comment type="caution">
    <text evidence="8">The sequence shown here is derived from an EMBL/GenBank/DDBJ whole genome shotgun (WGS) entry which is preliminary data.</text>
</comment>
<feature type="binding site" evidence="7">
    <location>
        <begin position="74"/>
        <end position="75"/>
    </location>
    <ligand>
        <name>substrate</name>
    </ligand>
</feature>
<evidence type="ECO:0000313" key="8">
    <source>
        <dbReference type="EMBL" id="MFC6385259.1"/>
    </source>
</evidence>
<dbReference type="NCBIfam" id="NF002035">
    <property type="entry name" value="PRK00865.1-3"/>
    <property type="match status" value="1"/>
</dbReference>
<dbReference type="EC" id="5.1.1.3" evidence="2 7"/>
<dbReference type="PANTHER" id="PTHR21198:SF2">
    <property type="entry name" value="GLUTAMATE RACEMASE"/>
    <property type="match status" value="1"/>
</dbReference>
<dbReference type="PROSITE" id="PS00923">
    <property type="entry name" value="ASP_GLU_RACEMASE_1"/>
    <property type="match status" value="1"/>
</dbReference>
<name>A0ABW1WCP2_9BACL</name>
<dbReference type="InterPro" id="IPR004391">
    <property type="entry name" value="Glu_race"/>
</dbReference>
<sequence>MNQPIGVIDSGVGGLTVAREIMRQLPKEKIVYLGDNQRCPYGPRPVEEVRQYTWQMIHYLREHHSIKMLVIACNTATAAAYEQIKRALDIPVIGVIRPGARSALKVSRSLHIGVIGTIGTIKSEAYQQALLDINNEVIVSSLACPEFVPLVESNNLSSLETYKTITKRLNELHGDENMDTLILGCTHYPMLRPQIQKAMGSRIKLIDSGEETALEVSTVLYHKNLAREESSQPIHHFYTTGSAQMMETIGEQLLGYRPDVKTVRIDQD</sequence>
<evidence type="ECO:0000256" key="6">
    <source>
        <dbReference type="ARBA" id="ARBA00023316"/>
    </source>
</evidence>
<proteinExistence type="inferred from homology"/>
<dbReference type="Proteomes" id="UP001596267">
    <property type="component" value="Unassembled WGS sequence"/>
</dbReference>
<comment type="similarity">
    <text evidence="7">Belongs to the aspartate/glutamate racemases family.</text>
</comment>
<feature type="binding site" evidence="7">
    <location>
        <begin position="41"/>
        <end position="42"/>
    </location>
    <ligand>
        <name>substrate</name>
    </ligand>
</feature>
<dbReference type="InterPro" id="IPR033134">
    <property type="entry name" value="Asp/Glu_racemase_AS_2"/>
</dbReference>
<dbReference type="EMBL" id="JBHSTQ010000001">
    <property type="protein sequence ID" value="MFC6385259.1"/>
    <property type="molecule type" value="Genomic_DNA"/>
</dbReference>
<feature type="active site" description="Proton donor/acceptor" evidence="7">
    <location>
        <position position="73"/>
    </location>
</feature>
<evidence type="ECO:0000256" key="2">
    <source>
        <dbReference type="ARBA" id="ARBA00013090"/>
    </source>
</evidence>
<protein>
    <recommendedName>
        <fullName evidence="2 7">Glutamate racemase</fullName>
        <ecNumber evidence="2 7">5.1.1.3</ecNumber>
    </recommendedName>
</protein>
<evidence type="ECO:0000256" key="4">
    <source>
        <dbReference type="ARBA" id="ARBA00022984"/>
    </source>
</evidence>
<keyword evidence="3 7" id="KW-0133">Cell shape</keyword>
<feature type="active site" description="Proton donor/acceptor" evidence="7">
    <location>
        <position position="185"/>
    </location>
</feature>
<dbReference type="PROSITE" id="PS00924">
    <property type="entry name" value="ASP_GLU_RACEMASE_2"/>
    <property type="match status" value="1"/>
</dbReference>
<dbReference type="PANTHER" id="PTHR21198">
    <property type="entry name" value="GLUTAMATE RACEMASE"/>
    <property type="match status" value="1"/>
</dbReference>
<keyword evidence="4 7" id="KW-0573">Peptidoglycan synthesis</keyword>
<comment type="pathway">
    <text evidence="7">Cell wall biogenesis; peptidoglycan biosynthesis.</text>
</comment>
<dbReference type="NCBIfam" id="TIGR00067">
    <property type="entry name" value="glut_race"/>
    <property type="match status" value="1"/>
</dbReference>
<dbReference type="InterPro" id="IPR018187">
    <property type="entry name" value="Asp/Glu_racemase_AS_1"/>
</dbReference>
<dbReference type="InterPro" id="IPR001920">
    <property type="entry name" value="Asp/Glu_race"/>
</dbReference>
<dbReference type="Pfam" id="PF01177">
    <property type="entry name" value="Asp_Glu_race"/>
    <property type="match status" value="1"/>
</dbReference>
<dbReference type="GO" id="GO:0008881">
    <property type="term" value="F:glutamate racemase activity"/>
    <property type="evidence" value="ECO:0007669"/>
    <property type="project" value="UniProtKB-EC"/>
</dbReference>
<evidence type="ECO:0000313" key="9">
    <source>
        <dbReference type="Proteomes" id="UP001596267"/>
    </source>
</evidence>
<dbReference type="SUPFAM" id="SSF53681">
    <property type="entry name" value="Aspartate/glutamate racemase"/>
    <property type="match status" value="2"/>
</dbReference>
<comment type="catalytic activity">
    <reaction evidence="1 7">
        <text>L-glutamate = D-glutamate</text>
        <dbReference type="Rhea" id="RHEA:12813"/>
        <dbReference type="ChEBI" id="CHEBI:29985"/>
        <dbReference type="ChEBI" id="CHEBI:29986"/>
        <dbReference type="EC" id="5.1.1.3"/>
    </reaction>
</comment>
<evidence type="ECO:0000256" key="7">
    <source>
        <dbReference type="HAMAP-Rule" id="MF_00258"/>
    </source>
</evidence>
<reference evidence="9" key="1">
    <citation type="journal article" date="2019" name="Int. J. Syst. Evol. Microbiol.">
        <title>The Global Catalogue of Microorganisms (GCM) 10K type strain sequencing project: providing services to taxonomists for standard genome sequencing and annotation.</title>
        <authorList>
            <consortium name="The Broad Institute Genomics Platform"/>
            <consortium name="The Broad Institute Genome Sequencing Center for Infectious Disease"/>
            <person name="Wu L."/>
            <person name="Ma J."/>
        </authorList>
    </citation>
    <scope>NUCLEOTIDE SEQUENCE [LARGE SCALE GENOMIC DNA]</scope>
    <source>
        <strain evidence="9">CCUG 42001</strain>
    </source>
</reference>
<keyword evidence="5 7" id="KW-0413">Isomerase</keyword>
<comment type="function">
    <text evidence="7">Provides the (R)-glutamate required for cell wall biosynthesis.</text>
</comment>
<evidence type="ECO:0000256" key="1">
    <source>
        <dbReference type="ARBA" id="ARBA00001602"/>
    </source>
</evidence>
<feature type="binding site" evidence="7">
    <location>
        <begin position="186"/>
        <end position="187"/>
    </location>
    <ligand>
        <name>substrate</name>
    </ligand>
</feature>